<gene>
    <name evidence="1" type="ORF">M422DRAFT_48273</name>
</gene>
<evidence type="ECO:0000313" key="1">
    <source>
        <dbReference type="EMBL" id="KIJ42221.1"/>
    </source>
</evidence>
<dbReference type="Proteomes" id="UP000054279">
    <property type="component" value="Unassembled WGS sequence"/>
</dbReference>
<dbReference type="OrthoDB" id="73875at2759"/>
<evidence type="ECO:0000313" key="2">
    <source>
        <dbReference type="Proteomes" id="UP000054279"/>
    </source>
</evidence>
<proteinExistence type="predicted"/>
<organism evidence="1 2">
    <name type="scientific">Sphaerobolus stellatus (strain SS14)</name>
    <dbReference type="NCBI Taxonomy" id="990650"/>
    <lineage>
        <taxon>Eukaryota</taxon>
        <taxon>Fungi</taxon>
        <taxon>Dikarya</taxon>
        <taxon>Basidiomycota</taxon>
        <taxon>Agaricomycotina</taxon>
        <taxon>Agaricomycetes</taxon>
        <taxon>Phallomycetidae</taxon>
        <taxon>Geastrales</taxon>
        <taxon>Sphaerobolaceae</taxon>
        <taxon>Sphaerobolus</taxon>
    </lineage>
</organism>
<dbReference type="EMBL" id="KN837131">
    <property type="protein sequence ID" value="KIJ42221.1"/>
    <property type="molecule type" value="Genomic_DNA"/>
</dbReference>
<sequence length="238" mass="26116">MHLWDLMVCNKFYLPFSDITPTSGWRIMGCNANWEQGPHDIHMKTWEPIDQSILTHLKKQLATLNQTTPVTVCGLTLDHNITSISSFCWDVTSIFGDVTSAITSVASNVADATSFNKSDNSSNIPLTLDQSFTLVDLSLQCTEMNNNDAVHLKIDVDAHVNMQLSYSYVLAGSFLPLPEVDEAAIFAYLAGDASFKFDLKFKVQGTYDTKAIDLFKAGLPLLSIPGVSTLGPEFVLAA</sequence>
<keyword evidence="2" id="KW-1185">Reference proteome</keyword>
<dbReference type="HOGENOM" id="CLU_1166487_0_0_1"/>
<dbReference type="AlphaFoldDB" id="A0A0C9VVA6"/>
<name>A0A0C9VVA6_SPHS4</name>
<accession>A0A0C9VVA6</accession>
<protein>
    <submittedName>
        <fullName evidence="1">Uncharacterized protein</fullName>
    </submittedName>
</protein>
<reference evidence="1 2" key="1">
    <citation type="submission" date="2014-06" db="EMBL/GenBank/DDBJ databases">
        <title>Evolutionary Origins and Diversification of the Mycorrhizal Mutualists.</title>
        <authorList>
            <consortium name="DOE Joint Genome Institute"/>
            <consortium name="Mycorrhizal Genomics Consortium"/>
            <person name="Kohler A."/>
            <person name="Kuo A."/>
            <person name="Nagy L.G."/>
            <person name="Floudas D."/>
            <person name="Copeland A."/>
            <person name="Barry K.W."/>
            <person name="Cichocki N."/>
            <person name="Veneault-Fourrey C."/>
            <person name="LaButti K."/>
            <person name="Lindquist E.A."/>
            <person name="Lipzen A."/>
            <person name="Lundell T."/>
            <person name="Morin E."/>
            <person name="Murat C."/>
            <person name="Riley R."/>
            <person name="Ohm R."/>
            <person name="Sun H."/>
            <person name="Tunlid A."/>
            <person name="Henrissat B."/>
            <person name="Grigoriev I.V."/>
            <person name="Hibbett D.S."/>
            <person name="Martin F."/>
        </authorList>
    </citation>
    <scope>NUCLEOTIDE SEQUENCE [LARGE SCALE GENOMIC DNA]</scope>
    <source>
        <strain evidence="1 2">SS14</strain>
    </source>
</reference>